<dbReference type="Proteomes" id="UP000325313">
    <property type="component" value="Unassembled WGS sequence"/>
</dbReference>
<dbReference type="PANTHER" id="PTHR33069">
    <property type="entry name" value="CHROMOSOME 7, WHOLE GENOME SHOTGUN SEQUENCE-RELATED"/>
    <property type="match status" value="1"/>
</dbReference>
<sequence length="398" mass="46213">MVEASNELSEPNDRVKEQSLELRSQADLVIQEFERMEEYNFAPPPDTPIDISIERLKSKNDLLNRLGSSLLPQLQHQCARLSELLWEPSHMQNNPASTLKLISEIQARLHLILSQIIQTRDQIFPGKISEPYQTNDQHFDQFKIYRLHRLDASLRADMKIRLRILFQDSIKHIQNFKLSTTDRSNIIELTYLKIDEKIDLAISFIKGSELRLIWELWKDGINKLNHEVEALVRQMDPINALHQEGESLLSQPAIKLGRSILPIFKLSRLCFKKLYRANVKMEEVELFTEMCSHQLVCLHATTDNIVESISNLSFSIQDADRLEPGETTMTIFEELDKLIKSFQSYFSLISLYVLPNMFPNPIDFSHQIYFQNWIVAWTTSFLLATHNAIQAVQSFADT</sequence>
<reference evidence="3 4" key="1">
    <citation type="submission" date="2019-05" db="EMBL/GenBank/DDBJ databases">
        <title>Emergence of the Ug99 lineage of the wheat stem rust pathogen through somatic hybridization.</title>
        <authorList>
            <person name="Li F."/>
            <person name="Upadhyaya N.M."/>
            <person name="Sperschneider J."/>
            <person name="Matny O."/>
            <person name="Nguyen-Phuc H."/>
            <person name="Mago R."/>
            <person name="Raley C."/>
            <person name="Miller M.E."/>
            <person name="Silverstein K.A.T."/>
            <person name="Henningsen E."/>
            <person name="Hirsch C.D."/>
            <person name="Visser B."/>
            <person name="Pretorius Z.A."/>
            <person name="Steffenson B.J."/>
            <person name="Schwessinger B."/>
            <person name="Dodds P.N."/>
            <person name="Figueroa M."/>
        </authorList>
    </citation>
    <scope>NUCLEOTIDE SEQUENCE [LARGE SCALE GENOMIC DNA]</scope>
    <source>
        <strain evidence="1">21-0</strain>
        <strain evidence="2 4">Ug99</strain>
    </source>
</reference>
<comment type="caution">
    <text evidence="1">The sequence shown here is derived from an EMBL/GenBank/DDBJ whole genome shotgun (WGS) entry which is preliminary data.</text>
</comment>
<protein>
    <submittedName>
        <fullName evidence="1">Uncharacterized protein</fullName>
    </submittedName>
</protein>
<evidence type="ECO:0000313" key="3">
    <source>
        <dbReference type="Proteomes" id="UP000324748"/>
    </source>
</evidence>
<dbReference type="OrthoDB" id="2508600at2759"/>
<evidence type="ECO:0000313" key="1">
    <source>
        <dbReference type="EMBL" id="KAA1097674.1"/>
    </source>
</evidence>
<name>A0A5B0PAP9_PUCGR</name>
<accession>A0A5B0PAP9</accession>
<evidence type="ECO:0000313" key="4">
    <source>
        <dbReference type="Proteomes" id="UP000325313"/>
    </source>
</evidence>
<dbReference type="EMBL" id="VSWC01000066">
    <property type="protein sequence ID" value="KAA1097674.1"/>
    <property type="molecule type" value="Genomic_DNA"/>
</dbReference>
<keyword evidence="3" id="KW-1185">Reference proteome</keyword>
<evidence type="ECO:0000313" key="2">
    <source>
        <dbReference type="EMBL" id="KAA1126104.1"/>
    </source>
</evidence>
<dbReference type="Proteomes" id="UP000324748">
    <property type="component" value="Unassembled WGS sequence"/>
</dbReference>
<dbReference type="EMBL" id="VDEP01000173">
    <property type="protein sequence ID" value="KAA1126104.1"/>
    <property type="molecule type" value="Genomic_DNA"/>
</dbReference>
<dbReference type="AlphaFoldDB" id="A0A5B0PAP9"/>
<gene>
    <name evidence="1" type="ORF">PGT21_016651</name>
    <name evidence="2" type="ORF">PGTUg99_024439</name>
</gene>
<proteinExistence type="predicted"/>
<dbReference type="PANTHER" id="PTHR33069:SF3">
    <property type="entry name" value="DYNEIN HEAVY CHAIN TAIL DOMAIN-CONTAINING PROTEIN"/>
    <property type="match status" value="1"/>
</dbReference>
<organism evidence="1 3">
    <name type="scientific">Puccinia graminis f. sp. tritici</name>
    <dbReference type="NCBI Taxonomy" id="56615"/>
    <lineage>
        <taxon>Eukaryota</taxon>
        <taxon>Fungi</taxon>
        <taxon>Dikarya</taxon>
        <taxon>Basidiomycota</taxon>
        <taxon>Pucciniomycotina</taxon>
        <taxon>Pucciniomycetes</taxon>
        <taxon>Pucciniales</taxon>
        <taxon>Pucciniaceae</taxon>
        <taxon>Puccinia</taxon>
    </lineage>
</organism>